<evidence type="ECO:0000256" key="7">
    <source>
        <dbReference type="ARBA" id="ARBA00022801"/>
    </source>
</evidence>
<protein>
    <recommendedName>
        <fullName evidence="12">Peptidase M50 domain-containing protein</fullName>
    </recommendedName>
</protein>
<accession>A0A382VXZ7</accession>
<evidence type="ECO:0000256" key="5">
    <source>
        <dbReference type="ARBA" id="ARBA00022670"/>
    </source>
</evidence>
<feature type="transmembrane region" description="Helical" evidence="11">
    <location>
        <begin position="146"/>
        <end position="165"/>
    </location>
</feature>
<feature type="transmembrane region" description="Helical" evidence="11">
    <location>
        <begin position="114"/>
        <end position="134"/>
    </location>
</feature>
<evidence type="ECO:0000256" key="3">
    <source>
        <dbReference type="ARBA" id="ARBA00022528"/>
    </source>
</evidence>
<dbReference type="CDD" id="cd06160">
    <property type="entry name" value="S2P-M50_like_2"/>
    <property type="match status" value="1"/>
</dbReference>
<evidence type="ECO:0000256" key="10">
    <source>
        <dbReference type="ARBA" id="ARBA00023136"/>
    </source>
</evidence>
<proteinExistence type="predicted"/>
<dbReference type="GO" id="GO:0008233">
    <property type="term" value="F:peptidase activity"/>
    <property type="evidence" value="ECO:0007669"/>
    <property type="project" value="UniProtKB-KW"/>
</dbReference>
<dbReference type="AlphaFoldDB" id="A0A382VXZ7"/>
<dbReference type="InterPro" id="IPR008915">
    <property type="entry name" value="Peptidase_M50"/>
</dbReference>
<feature type="transmembrane region" description="Helical" evidence="11">
    <location>
        <begin position="177"/>
        <end position="200"/>
    </location>
</feature>
<gene>
    <name evidence="13" type="ORF">METZ01_LOCUS403625</name>
</gene>
<organism evidence="13">
    <name type="scientific">marine metagenome</name>
    <dbReference type="NCBI Taxonomy" id="408172"/>
    <lineage>
        <taxon>unclassified sequences</taxon>
        <taxon>metagenomes</taxon>
        <taxon>ecological metagenomes</taxon>
    </lineage>
</organism>
<evidence type="ECO:0000256" key="6">
    <source>
        <dbReference type="ARBA" id="ARBA00022692"/>
    </source>
</evidence>
<keyword evidence="7" id="KW-0378">Hydrolase</keyword>
<evidence type="ECO:0000259" key="12">
    <source>
        <dbReference type="Pfam" id="PF02163"/>
    </source>
</evidence>
<evidence type="ECO:0000313" key="13">
    <source>
        <dbReference type="EMBL" id="SVD50771.1"/>
    </source>
</evidence>
<keyword evidence="5" id="KW-0645">Protease</keyword>
<evidence type="ECO:0000256" key="1">
    <source>
        <dbReference type="ARBA" id="ARBA00004141"/>
    </source>
</evidence>
<keyword evidence="10 11" id="KW-0472">Membrane</keyword>
<comment type="subcellular location">
    <subcellularLocation>
        <location evidence="1">Membrane</location>
        <topology evidence="1">Multi-pass membrane protein</topology>
    </subcellularLocation>
    <subcellularLocation>
        <location evidence="2">Plastid</location>
        <location evidence="2">Chloroplast</location>
    </subcellularLocation>
</comment>
<name>A0A382VXZ7_9ZZZZ</name>
<dbReference type="GO" id="GO:0006508">
    <property type="term" value="P:proteolysis"/>
    <property type="evidence" value="ECO:0007669"/>
    <property type="project" value="UniProtKB-KW"/>
</dbReference>
<dbReference type="EMBL" id="UINC01155109">
    <property type="protein sequence ID" value="SVD50771.1"/>
    <property type="molecule type" value="Genomic_DNA"/>
</dbReference>
<dbReference type="GO" id="GO:0016020">
    <property type="term" value="C:membrane"/>
    <property type="evidence" value="ECO:0007669"/>
    <property type="project" value="UniProtKB-SubCell"/>
</dbReference>
<dbReference type="GO" id="GO:0009507">
    <property type="term" value="C:chloroplast"/>
    <property type="evidence" value="ECO:0007669"/>
    <property type="project" value="UniProtKB-SubCell"/>
</dbReference>
<dbReference type="InterPro" id="IPR044838">
    <property type="entry name" value="EGY1-like"/>
</dbReference>
<sequence>LNESELRKYLQDISHLYFPKKIGKSGQKWIVSGHLLQDITLYHLEQEVKHSSANIKVINDHDDVTLFIEENKVVLTIPKIPRINIILFFITILSTLFAGAMMEGADIYNYPFELFKGIPFSITLMLILGTHEFGHYYYAQKHGVDATLPYFIPAPTIIGTFGAFIKINSPIRKKNALLQIGAAGPIAGFIVAVPALIIGLTQSTVITLDETFEGMRLGDSLLMMGLTGI</sequence>
<keyword evidence="6 11" id="KW-0812">Transmembrane</keyword>
<feature type="non-terminal residue" evidence="13">
    <location>
        <position position="229"/>
    </location>
</feature>
<dbReference type="PANTHER" id="PTHR31412">
    <property type="entry name" value="ZINC METALLOPROTEASE EGY1"/>
    <property type="match status" value="1"/>
</dbReference>
<evidence type="ECO:0000256" key="11">
    <source>
        <dbReference type="SAM" id="Phobius"/>
    </source>
</evidence>
<keyword evidence="4" id="KW-0934">Plastid</keyword>
<reference evidence="13" key="1">
    <citation type="submission" date="2018-05" db="EMBL/GenBank/DDBJ databases">
        <authorList>
            <person name="Lanie J.A."/>
            <person name="Ng W.-L."/>
            <person name="Kazmierczak K.M."/>
            <person name="Andrzejewski T.M."/>
            <person name="Davidsen T.M."/>
            <person name="Wayne K.J."/>
            <person name="Tettelin H."/>
            <person name="Glass J.I."/>
            <person name="Rusch D."/>
            <person name="Podicherti R."/>
            <person name="Tsui H.-C.T."/>
            <person name="Winkler M.E."/>
        </authorList>
    </citation>
    <scope>NUCLEOTIDE SEQUENCE</scope>
</reference>
<keyword evidence="3" id="KW-0150">Chloroplast</keyword>
<evidence type="ECO:0000256" key="2">
    <source>
        <dbReference type="ARBA" id="ARBA00004229"/>
    </source>
</evidence>
<keyword evidence="8" id="KW-0809">Transit peptide</keyword>
<feature type="domain" description="Peptidase M50" evidence="12">
    <location>
        <begin position="120"/>
        <end position="204"/>
    </location>
</feature>
<evidence type="ECO:0000256" key="8">
    <source>
        <dbReference type="ARBA" id="ARBA00022946"/>
    </source>
</evidence>
<evidence type="ECO:0000256" key="4">
    <source>
        <dbReference type="ARBA" id="ARBA00022640"/>
    </source>
</evidence>
<feature type="transmembrane region" description="Helical" evidence="11">
    <location>
        <begin position="83"/>
        <end position="102"/>
    </location>
</feature>
<dbReference type="PANTHER" id="PTHR31412:SF0">
    <property type="entry name" value="ZINC METALLOPROTEASE EGY1, CHLOROPLASTIC-RELATED"/>
    <property type="match status" value="1"/>
</dbReference>
<evidence type="ECO:0000256" key="9">
    <source>
        <dbReference type="ARBA" id="ARBA00022989"/>
    </source>
</evidence>
<feature type="non-terminal residue" evidence="13">
    <location>
        <position position="1"/>
    </location>
</feature>
<keyword evidence="9 11" id="KW-1133">Transmembrane helix</keyword>
<dbReference type="Pfam" id="PF02163">
    <property type="entry name" value="Peptidase_M50"/>
    <property type="match status" value="1"/>
</dbReference>